<organism evidence="3 4">
    <name type="scientific">Aromatoleum petrolei</name>
    <dbReference type="NCBI Taxonomy" id="76116"/>
    <lineage>
        <taxon>Bacteria</taxon>
        <taxon>Pseudomonadati</taxon>
        <taxon>Pseudomonadota</taxon>
        <taxon>Betaproteobacteria</taxon>
        <taxon>Rhodocyclales</taxon>
        <taxon>Rhodocyclaceae</taxon>
        <taxon>Aromatoleum</taxon>
    </lineage>
</organism>
<feature type="chain" id="PRO_5046285247" description="DUF4148 domain-containing protein" evidence="2">
    <location>
        <begin position="24"/>
        <end position="110"/>
    </location>
</feature>
<proteinExistence type="predicted"/>
<reference evidence="3 4" key="1">
    <citation type="submission" date="2019-12" db="EMBL/GenBank/DDBJ databases">
        <title>Comparative genomics gives insights into the taxonomy of the Azoarcus-Aromatoleum group and reveals separate origins of nif in the plant-associated Azoarcus and non-plant-associated Aromatoleum sub-groups.</title>
        <authorList>
            <person name="Lafos M."/>
            <person name="Maluk M."/>
            <person name="Batista M."/>
            <person name="Junghare M."/>
            <person name="Carmona M."/>
            <person name="Faoro H."/>
            <person name="Cruz L.M."/>
            <person name="Battistoni F."/>
            <person name="De Souza E."/>
            <person name="Pedrosa F."/>
            <person name="Chen W.-M."/>
            <person name="Poole P.S."/>
            <person name="Dixon R.A."/>
            <person name="James E.K."/>
        </authorList>
    </citation>
    <scope>NUCLEOTIDE SEQUENCE [LARGE SCALE GENOMIC DNA]</scope>
    <source>
        <strain evidence="3 4">ToN1</strain>
    </source>
</reference>
<sequence length="110" mass="11728">MQKQIQYIVIGLAAALGSSFAVADSASMSASNTASAAEHGNVSPASQETEETRFSGGWRFVGGEVGWILETGAGIREKGRTRAEVLKELAEFQRNPEAQLRHQSLYQGGS</sequence>
<dbReference type="Proteomes" id="UP000652074">
    <property type="component" value="Unassembled WGS sequence"/>
</dbReference>
<accession>A0ABX1MWV0</accession>
<keyword evidence="4" id="KW-1185">Reference proteome</keyword>
<dbReference type="RefSeq" id="WP_169208363.1">
    <property type="nucleotide sequence ID" value="NZ_CP059560.1"/>
</dbReference>
<comment type="caution">
    <text evidence="3">The sequence shown here is derived from an EMBL/GenBank/DDBJ whole genome shotgun (WGS) entry which is preliminary data.</text>
</comment>
<gene>
    <name evidence="3" type="ORF">GPA26_21455</name>
</gene>
<keyword evidence="2" id="KW-0732">Signal</keyword>
<evidence type="ECO:0000313" key="4">
    <source>
        <dbReference type="Proteomes" id="UP000652074"/>
    </source>
</evidence>
<feature type="signal peptide" evidence="2">
    <location>
        <begin position="1"/>
        <end position="23"/>
    </location>
</feature>
<evidence type="ECO:0000256" key="2">
    <source>
        <dbReference type="SAM" id="SignalP"/>
    </source>
</evidence>
<name>A0ABX1MWV0_9RHOO</name>
<evidence type="ECO:0000256" key="1">
    <source>
        <dbReference type="SAM" id="MobiDB-lite"/>
    </source>
</evidence>
<evidence type="ECO:0008006" key="5">
    <source>
        <dbReference type="Google" id="ProtNLM"/>
    </source>
</evidence>
<protein>
    <recommendedName>
        <fullName evidence="5">DUF4148 domain-containing protein</fullName>
    </recommendedName>
</protein>
<dbReference type="EMBL" id="WTVR01000062">
    <property type="protein sequence ID" value="NMF91033.1"/>
    <property type="molecule type" value="Genomic_DNA"/>
</dbReference>
<feature type="region of interest" description="Disordered" evidence="1">
    <location>
        <begin position="30"/>
        <end position="51"/>
    </location>
</feature>
<evidence type="ECO:0000313" key="3">
    <source>
        <dbReference type="EMBL" id="NMF91033.1"/>
    </source>
</evidence>